<evidence type="ECO:0000313" key="2">
    <source>
        <dbReference type="EMBL" id="CAA9308961.1"/>
    </source>
</evidence>
<feature type="compositionally biased region" description="Low complexity" evidence="1">
    <location>
        <begin position="192"/>
        <end position="216"/>
    </location>
</feature>
<gene>
    <name evidence="2" type="ORF">AVDCRST_MAG61-1573</name>
</gene>
<dbReference type="EMBL" id="CADCTT010000219">
    <property type="protein sequence ID" value="CAA9308961.1"/>
    <property type="molecule type" value="Genomic_DNA"/>
</dbReference>
<protein>
    <submittedName>
        <fullName evidence="2">Uncharacterized protein</fullName>
    </submittedName>
</protein>
<accession>A0A6J4KKW2</accession>
<organism evidence="2">
    <name type="scientific">uncultured Friedmanniella sp</name>
    <dbReference type="NCBI Taxonomy" id="335381"/>
    <lineage>
        <taxon>Bacteria</taxon>
        <taxon>Bacillati</taxon>
        <taxon>Actinomycetota</taxon>
        <taxon>Actinomycetes</taxon>
        <taxon>Propionibacteriales</taxon>
        <taxon>Nocardioidaceae</taxon>
        <taxon>Friedmanniella</taxon>
        <taxon>environmental samples</taxon>
    </lineage>
</organism>
<feature type="non-terminal residue" evidence="2">
    <location>
        <position position="1"/>
    </location>
</feature>
<name>A0A6J4KKW2_9ACTN</name>
<feature type="non-terminal residue" evidence="2">
    <location>
        <position position="216"/>
    </location>
</feature>
<feature type="region of interest" description="Disordered" evidence="1">
    <location>
        <begin position="1"/>
        <end position="68"/>
    </location>
</feature>
<sequence>AAPRADRHPRLGRAGDRGAGGVGRRPAGDAGDGVPAAAQRGDPAAGGLPHLPGHDQLSPGGAHLHRRRLAGRSAALRCRRKAGAGAFDPRPVEAAAGGPGRLRARRGLVPSARPVLDLLRPPGAGDPQPDLPARRRVRHAACRVQPVHPGRQRTVEHRAARGRRRSGQPLRHRRALLERAELPGLGGGGPAGRVAGRAAGPATAGRRPRPARAGGL</sequence>
<evidence type="ECO:0000256" key="1">
    <source>
        <dbReference type="SAM" id="MobiDB-lite"/>
    </source>
</evidence>
<feature type="compositionally biased region" description="Basic residues" evidence="1">
    <location>
        <begin position="160"/>
        <end position="174"/>
    </location>
</feature>
<feature type="region of interest" description="Disordered" evidence="1">
    <location>
        <begin position="151"/>
        <end position="216"/>
    </location>
</feature>
<reference evidence="2" key="1">
    <citation type="submission" date="2020-02" db="EMBL/GenBank/DDBJ databases">
        <authorList>
            <person name="Meier V. D."/>
        </authorList>
    </citation>
    <scope>NUCLEOTIDE SEQUENCE</scope>
    <source>
        <strain evidence="2">AVDCRST_MAG61</strain>
    </source>
</reference>
<dbReference type="AlphaFoldDB" id="A0A6J4KKW2"/>
<feature type="compositionally biased region" description="Basic and acidic residues" evidence="1">
    <location>
        <begin position="1"/>
        <end position="16"/>
    </location>
</feature>
<proteinExistence type="predicted"/>
<feature type="compositionally biased region" description="Low complexity" evidence="1">
    <location>
        <begin position="24"/>
        <end position="38"/>
    </location>
</feature>